<evidence type="ECO:0000259" key="1">
    <source>
        <dbReference type="Pfam" id="PF00534"/>
    </source>
</evidence>
<dbReference type="InterPro" id="IPR001296">
    <property type="entry name" value="Glyco_trans_1"/>
</dbReference>
<name>A0A934MR28_9BACL</name>
<gene>
    <name evidence="2" type="ORF">JFN88_21570</name>
</gene>
<evidence type="ECO:0000313" key="2">
    <source>
        <dbReference type="EMBL" id="MBJ6363806.1"/>
    </source>
</evidence>
<comment type="caution">
    <text evidence="2">The sequence shown here is derived from an EMBL/GenBank/DDBJ whole genome shotgun (WGS) entry which is preliminary data.</text>
</comment>
<proteinExistence type="predicted"/>
<feature type="domain" description="Glycosyl transferase family 1" evidence="1">
    <location>
        <begin position="167"/>
        <end position="335"/>
    </location>
</feature>
<evidence type="ECO:0000313" key="3">
    <source>
        <dbReference type="Proteomes" id="UP000640274"/>
    </source>
</evidence>
<dbReference type="GO" id="GO:0016757">
    <property type="term" value="F:glycosyltransferase activity"/>
    <property type="evidence" value="ECO:0007669"/>
    <property type="project" value="InterPro"/>
</dbReference>
<organism evidence="2 3">
    <name type="scientific">Paenibacillus roseus</name>
    <dbReference type="NCBI Taxonomy" id="2798579"/>
    <lineage>
        <taxon>Bacteria</taxon>
        <taxon>Bacillati</taxon>
        <taxon>Bacillota</taxon>
        <taxon>Bacilli</taxon>
        <taxon>Bacillales</taxon>
        <taxon>Paenibacillaceae</taxon>
        <taxon>Paenibacillus</taxon>
    </lineage>
</organism>
<reference evidence="2" key="1">
    <citation type="submission" date="2020-12" db="EMBL/GenBank/DDBJ databases">
        <authorList>
            <person name="Huq M.A."/>
        </authorList>
    </citation>
    <scope>NUCLEOTIDE SEQUENCE</scope>
    <source>
        <strain evidence="2">MAHUQ-46</strain>
    </source>
</reference>
<dbReference type="EMBL" id="JAELUP010000107">
    <property type="protein sequence ID" value="MBJ6363806.1"/>
    <property type="molecule type" value="Genomic_DNA"/>
</dbReference>
<dbReference type="Proteomes" id="UP000640274">
    <property type="component" value="Unassembled WGS sequence"/>
</dbReference>
<protein>
    <submittedName>
        <fullName evidence="2">Glycosyltransferase family 4 protein</fullName>
    </submittedName>
</protein>
<dbReference type="PANTHER" id="PTHR45947:SF3">
    <property type="entry name" value="SULFOQUINOVOSYL TRANSFERASE SQD2"/>
    <property type="match status" value="1"/>
</dbReference>
<dbReference type="CDD" id="cd03801">
    <property type="entry name" value="GT4_PimA-like"/>
    <property type="match status" value="1"/>
</dbReference>
<keyword evidence="3" id="KW-1185">Reference proteome</keyword>
<dbReference type="RefSeq" id="WP_199021399.1">
    <property type="nucleotide sequence ID" value="NZ_JAELUP010000107.1"/>
</dbReference>
<dbReference type="AlphaFoldDB" id="A0A934MR28"/>
<dbReference type="PANTHER" id="PTHR45947">
    <property type="entry name" value="SULFOQUINOVOSYL TRANSFERASE SQD2"/>
    <property type="match status" value="1"/>
</dbReference>
<dbReference type="Gene3D" id="3.40.50.2000">
    <property type="entry name" value="Glycogen Phosphorylase B"/>
    <property type="match status" value="2"/>
</dbReference>
<dbReference type="Pfam" id="PF00534">
    <property type="entry name" value="Glycos_transf_1"/>
    <property type="match status" value="1"/>
</dbReference>
<dbReference type="SUPFAM" id="SSF53756">
    <property type="entry name" value="UDP-Glycosyltransferase/glycogen phosphorylase"/>
    <property type="match status" value="1"/>
</dbReference>
<sequence>MRLLFTYYVPSGGVETLNRTRCIALMKAGIETHLLYLQEGAGKQNIADIPLFISNLDHEISSLIQTYPYDAIICTSDYLMLPRLRSMGHTGHIIFEAQGFGMISQARELMGEAAPFIRSYANAAMCTPTPHLMQLYHEFLSGFPQFFIQNAVDTETFSSQRPDNQLEPAHGPVLAWVGRLEKNKNWLLYIETAVELIKSVPNLQLWMFEDANLFEPQERAYFDRLVSYYQLAGRLTVRSNIPHHQMPLYFSAIDQSGGLLFSTSHVEGFGYAVAEAMSCSCPVLATTSDGVQFFIKHNRTGKLIMEHNPSLAAMEALELITASELRDQIKSEGRQHIREHFSPHRYVTDVFNILRALGLPL</sequence>
<accession>A0A934MR28</accession>
<dbReference type="InterPro" id="IPR050194">
    <property type="entry name" value="Glycosyltransferase_grp1"/>
</dbReference>